<name>A0ABV6GQU9_9BACL</name>
<evidence type="ECO:0000256" key="1">
    <source>
        <dbReference type="SAM" id="Phobius"/>
    </source>
</evidence>
<keyword evidence="1" id="KW-0472">Membrane</keyword>
<keyword evidence="3" id="KW-1185">Reference proteome</keyword>
<organism evidence="2 3">
    <name type="scientific">Geobacillus jurassicus</name>
    <dbReference type="NCBI Taxonomy" id="235932"/>
    <lineage>
        <taxon>Bacteria</taxon>
        <taxon>Bacillati</taxon>
        <taxon>Bacillota</taxon>
        <taxon>Bacilli</taxon>
        <taxon>Bacillales</taxon>
        <taxon>Anoxybacillaceae</taxon>
        <taxon>Geobacillus</taxon>
    </lineage>
</organism>
<gene>
    <name evidence="2" type="ORF">ACFFHQ_05220</name>
</gene>
<sequence length="128" mass="14499">MGPSMPLWMSIVYWAIGIATFIAGVAALMVGTIRRPYSLAAVLAVPLFFLNNFHTIARVDVDEFAYWQQSLIEGQWWAWLSLALFLYMIGYWVLLVRGIRGRRAASGGSKRGKGRWSFAIMKSFGRFT</sequence>
<reference evidence="2 3" key="1">
    <citation type="submission" date="2024-09" db="EMBL/GenBank/DDBJ databases">
        <authorList>
            <person name="Sun Q."/>
            <person name="Mori K."/>
        </authorList>
    </citation>
    <scope>NUCLEOTIDE SEQUENCE [LARGE SCALE GENOMIC DNA]</scope>
    <source>
        <strain evidence="2 3">CCM 7224</strain>
    </source>
</reference>
<proteinExistence type="predicted"/>
<evidence type="ECO:0000313" key="3">
    <source>
        <dbReference type="Proteomes" id="UP001589785"/>
    </source>
</evidence>
<accession>A0ABV6GQU9</accession>
<evidence type="ECO:0000313" key="2">
    <source>
        <dbReference type="EMBL" id="MFC0296871.1"/>
    </source>
</evidence>
<feature type="transmembrane region" description="Helical" evidence="1">
    <location>
        <begin position="12"/>
        <end position="30"/>
    </location>
</feature>
<dbReference type="Proteomes" id="UP001589785">
    <property type="component" value="Unassembled WGS sequence"/>
</dbReference>
<feature type="transmembrane region" description="Helical" evidence="1">
    <location>
        <begin position="76"/>
        <end position="96"/>
    </location>
</feature>
<dbReference type="EMBL" id="JBHLVN010000024">
    <property type="protein sequence ID" value="MFC0296871.1"/>
    <property type="molecule type" value="Genomic_DNA"/>
</dbReference>
<feature type="transmembrane region" description="Helical" evidence="1">
    <location>
        <begin position="37"/>
        <end position="56"/>
    </location>
</feature>
<comment type="caution">
    <text evidence="2">The sequence shown here is derived from an EMBL/GenBank/DDBJ whole genome shotgun (WGS) entry which is preliminary data.</text>
</comment>
<keyword evidence="1" id="KW-1133">Transmembrane helix</keyword>
<protein>
    <submittedName>
        <fullName evidence="2">Uncharacterized protein</fullName>
    </submittedName>
</protein>
<dbReference type="RefSeq" id="WP_245629314.1">
    <property type="nucleotide sequence ID" value="NZ_JBHLVN010000024.1"/>
</dbReference>
<keyword evidence="1" id="KW-0812">Transmembrane</keyword>